<reference evidence="9 10" key="1">
    <citation type="submission" date="2023-12" db="EMBL/GenBank/DDBJ databases">
        <title>Baltic Sea Cyanobacteria.</title>
        <authorList>
            <person name="Delbaje E."/>
            <person name="Fewer D.P."/>
            <person name="Shishido T.K."/>
        </authorList>
    </citation>
    <scope>NUCLEOTIDE SEQUENCE [LARGE SCALE GENOMIC DNA]</scope>
    <source>
        <strain evidence="9 10">UHCC 0281</strain>
    </source>
</reference>
<comment type="subcellular location">
    <subcellularLocation>
        <location evidence="2">Cell membrane</location>
        <topology evidence="2">Single-pass type II membrane protein</topology>
    </subcellularLocation>
    <subcellularLocation>
        <location evidence="7">Membrane</location>
        <topology evidence="7">Single-pass type II membrane protein</topology>
    </subcellularLocation>
</comment>
<dbReference type="InterPro" id="IPR019758">
    <property type="entry name" value="Pept_S26A_signal_pept_1_CS"/>
</dbReference>
<protein>
    <recommendedName>
        <fullName evidence="4 7">Signal peptidase I</fullName>
        <ecNumber evidence="4 7">3.4.21.89</ecNumber>
    </recommendedName>
</protein>
<comment type="similarity">
    <text evidence="3 7">Belongs to the peptidase S26 family.</text>
</comment>
<evidence type="ECO:0000256" key="7">
    <source>
        <dbReference type="RuleBase" id="RU362042"/>
    </source>
</evidence>
<dbReference type="RefSeq" id="WP_323358123.1">
    <property type="nucleotide sequence ID" value="NZ_JAYGHY010000121.1"/>
</dbReference>
<gene>
    <name evidence="9" type="primary">lepB</name>
    <name evidence="9" type="ORF">VB739_16685</name>
</gene>
<comment type="catalytic activity">
    <reaction evidence="1 7">
        <text>Cleavage of hydrophobic, N-terminal signal or leader sequences from secreted and periplasmic proteins.</text>
        <dbReference type="EC" id="3.4.21.89"/>
    </reaction>
</comment>
<dbReference type="EMBL" id="JAYGHY010000121">
    <property type="protein sequence ID" value="MEA5444194.1"/>
    <property type="molecule type" value="Genomic_DNA"/>
</dbReference>
<name>A0ABU5T0B5_9CYAN</name>
<dbReference type="InterPro" id="IPR019756">
    <property type="entry name" value="Pept_S26A_signal_pept_1_Ser-AS"/>
</dbReference>
<dbReference type="InterPro" id="IPR000223">
    <property type="entry name" value="Pept_S26A_signal_pept_1"/>
</dbReference>
<organism evidence="9 10">
    <name type="scientific">Cyanobium gracile UHCC 0281</name>
    <dbReference type="NCBI Taxonomy" id="3110309"/>
    <lineage>
        <taxon>Bacteria</taxon>
        <taxon>Bacillati</taxon>
        <taxon>Cyanobacteriota</taxon>
        <taxon>Cyanophyceae</taxon>
        <taxon>Synechococcales</taxon>
        <taxon>Prochlorococcaceae</taxon>
        <taxon>Cyanobium</taxon>
    </lineage>
</organism>
<sequence length="202" mass="21899">MASGPAIAKPPSGPQAGATGLLQQVARLLLWVLLALLLRWTVVEPRWIPSGSMLPTLQLQDRILVEKLTPRFGSGVRTGRIVVFHPPARLQEAGYDPRSALIKRVVAVAGDRVEVRDGKLWRNGTPAEPDWAREPMAYALEPFVVPAGEVLVLGDNRNASLDSHLWGPLPEADLIGTAIWRYWPLARFGPVGFSSPHAGGAS</sequence>
<proteinExistence type="inferred from homology"/>
<dbReference type="NCBIfam" id="TIGR02227">
    <property type="entry name" value="sigpep_I_bact"/>
    <property type="match status" value="1"/>
</dbReference>
<dbReference type="InterPro" id="IPR019533">
    <property type="entry name" value="Peptidase_S26"/>
</dbReference>
<dbReference type="PANTHER" id="PTHR43390">
    <property type="entry name" value="SIGNAL PEPTIDASE I"/>
    <property type="match status" value="1"/>
</dbReference>
<comment type="caution">
    <text evidence="9">The sequence shown here is derived from an EMBL/GenBank/DDBJ whole genome shotgun (WGS) entry which is preliminary data.</text>
</comment>
<dbReference type="PANTHER" id="PTHR43390:SF1">
    <property type="entry name" value="CHLOROPLAST PROCESSING PEPTIDASE"/>
    <property type="match status" value="1"/>
</dbReference>
<evidence type="ECO:0000256" key="6">
    <source>
        <dbReference type="ARBA" id="ARBA00022801"/>
    </source>
</evidence>
<keyword evidence="10" id="KW-1185">Reference proteome</keyword>
<evidence type="ECO:0000313" key="9">
    <source>
        <dbReference type="EMBL" id="MEA5444194.1"/>
    </source>
</evidence>
<dbReference type="PROSITE" id="PS00501">
    <property type="entry name" value="SPASE_I_1"/>
    <property type="match status" value="1"/>
</dbReference>
<accession>A0ABU5T0B5</accession>
<dbReference type="CDD" id="cd06530">
    <property type="entry name" value="S26_SPase_I"/>
    <property type="match status" value="1"/>
</dbReference>
<evidence type="ECO:0000256" key="5">
    <source>
        <dbReference type="ARBA" id="ARBA00022670"/>
    </source>
</evidence>
<dbReference type="GO" id="GO:0009003">
    <property type="term" value="F:signal peptidase activity"/>
    <property type="evidence" value="ECO:0007669"/>
    <property type="project" value="UniProtKB-EC"/>
</dbReference>
<dbReference type="Pfam" id="PF10502">
    <property type="entry name" value="Peptidase_S26"/>
    <property type="match status" value="1"/>
</dbReference>
<evidence type="ECO:0000256" key="2">
    <source>
        <dbReference type="ARBA" id="ARBA00004401"/>
    </source>
</evidence>
<keyword evidence="6 7" id="KW-0378">Hydrolase</keyword>
<dbReference type="PROSITE" id="PS00761">
    <property type="entry name" value="SPASE_I_3"/>
    <property type="match status" value="1"/>
</dbReference>
<evidence type="ECO:0000313" key="10">
    <source>
        <dbReference type="Proteomes" id="UP001302329"/>
    </source>
</evidence>
<dbReference type="SUPFAM" id="SSF51306">
    <property type="entry name" value="LexA/Signal peptidase"/>
    <property type="match status" value="1"/>
</dbReference>
<dbReference type="Proteomes" id="UP001302329">
    <property type="component" value="Unassembled WGS sequence"/>
</dbReference>
<dbReference type="Gene3D" id="2.10.109.10">
    <property type="entry name" value="Umud Fragment, subunit A"/>
    <property type="match status" value="1"/>
</dbReference>
<evidence type="ECO:0000259" key="8">
    <source>
        <dbReference type="Pfam" id="PF10502"/>
    </source>
</evidence>
<feature type="domain" description="Peptidase S26" evidence="8">
    <location>
        <begin position="24"/>
        <end position="183"/>
    </location>
</feature>
<evidence type="ECO:0000256" key="3">
    <source>
        <dbReference type="ARBA" id="ARBA00009370"/>
    </source>
</evidence>
<evidence type="ECO:0000256" key="4">
    <source>
        <dbReference type="ARBA" id="ARBA00013208"/>
    </source>
</evidence>
<dbReference type="InterPro" id="IPR036286">
    <property type="entry name" value="LexA/Signal_pep-like_sf"/>
</dbReference>
<keyword evidence="5 7" id="KW-0645">Protease</keyword>
<dbReference type="EC" id="3.4.21.89" evidence="4 7"/>
<evidence type="ECO:0000256" key="1">
    <source>
        <dbReference type="ARBA" id="ARBA00000677"/>
    </source>
</evidence>
<dbReference type="PRINTS" id="PR00727">
    <property type="entry name" value="LEADERPTASE"/>
</dbReference>